<reference evidence="6 7" key="1">
    <citation type="journal article" date="2019" name="Environ. Microbiol.">
        <title>Species interactions and distinct microbial communities in high Arctic permafrost affected cryosols are associated with the CH4 and CO2 gas fluxes.</title>
        <authorList>
            <person name="Altshuler I."/>
            <person name="Hamel J."/>
            <person name="Turney S."/>
            <person name="Magnuson E."/>
            <person name="Levesque R."/>
            <person name="Greer C."/>
            <person name="Whyte L.G."/>
        </authorList>
    </citation>
    <scope>NUCLEOTIDE SEQUENCE [LARGE SCALE GENOMIC DNA]</scope>
    <source>
        <strain evidence="6 7">S13Y</strain>
    </source>
</reference>
<evidence type="ECO:0000259" key="5">
    <source>
        <dbReference type="PROSITE" id="PS50887"/>
    </source>
</evidence>
<evidence type="ECO:0000256" key="3">
    <source>
        <dbReference type="ARBA" id="ARBA00034247"/>
    </source>
</evidence>
<comment type="caution">
    <text evidence="6">The sequence shown here is derived from an EMBL/GenBank/DDBJ whole genome shotgun (WGS) entry which is preliminary data.</text>
</comment>
<dbReference type="InterPro" id="IPR043128">
    <property type="entry name" value="Rev_trsase/Diguanyl_cyclase"/>
</dbReference>
<sequence length="391" mass="42218">MHFDLFTLGVIGAAIGIAISMSFTLLGLVLRGLPALRIWAIAFWVLTAAAFAQGLNEDGSMLSTIVGGGMIALANALMLMGIAIHLRYPLRWRWPMAVVGLFLANQISVYLSPPSQTVSALMFGAYSVVWDLWMIWVLLWRSPRDMRNTCGFTALIFAIDAVFYLLRSVVVLFPERFASTALDDLLTTWNYLFGILSSFLLSTGFTLMLAERLTLDLRRLAHTDGLTGLLNRGALIEAGLRLVDACRARGQACCVLMFDLDNFKAINDGWGHAAGDAVLNHFVEVIRDTGLAQGALFARYGGEEFVLVLPAIDPAHAGAMAERMCAAVAARPALFHGRPINITTSVGGAAAVDANFEQLVSAADVALYRAKRQGRNQVAWNPGGAVASVVP</sequence>
<dbReference type="FunFam" id="3.30.70.270:FF:000001">
    <property type="entry name" value="Diguanylate cyclase domain protein"/>
    <property type="match status" value="1"/>
</dbReference>
<gene>
    <name evidence="6" type="ORF">EAH88_11190</name>
</gene>
<keyword evidence="4" id="KW-1133">Transmembrane helix</keyword>
<organism evidence="6 7">
    <name type="scientific">Rhodanobacter glycinis</name>
    <dbReference type="NCBI Taxonomy" id="582702"/>
    <lineage>
        <taxon>Bacteria</taxon>
        <taxon>Pseudomonadati</taxon>
        <taxon>Pseudomonadota</taxon>
        <taxon>Gammaproteobacteria</taxon>
        <taxon>Lysobacterales</taxon>
        <taxon>Rhodanobacteraceae</taxon>
        <taxon>Rhodanobacter</taxon>
    </lineage>
</organism>
<dbReference type="GO" id="GO:0043709">
    <property type="term" value="P:cell adhesion involved in single-species biofilm formation"/>
    <property type="evidence" value="ECO:0007669"/>
    <property type="project" value="TreeGrafter"/>
</dbReference>
<evidence type="ECO:0000313" key="6">
    <source>
        <dbReference type="EMBL" id="TPG08411.1"/>
    </source>
</evidence>
<comment type="catalytic activity">
    <reaction evidence="3">
        <text>2 GTP = 3',3'-c-di-GMP + 2 diphosphate</text>
        <dbReference type="Rhea" id="RHEA:24898"/>
        <dbReference type="ChEBI" id="CHEBI:33019"/>
        <dbReference type="ChEBI" id="CHEBI:37565"/>
        <dbReference type="ChEBI" id="CHEBI:58805"/>
        <dbReference type="EC" id="2.7.7.65"/>
    </reaction>
</comment>
<keyword evidence="7" id="KW-1185">Reference proteome</keyword>
<keyword evidence="4" id="KW-0472">Membrane</keyword>
<dbReference type="EMBL" id="RCZO01000006">
    <property type="protein sequence ID" value="TPG08411.1"/>
    <property type="molecule type" value="Genomic_DNA"/>
</dbReference>
<evidence type="ECO:0000256" key="1">
    <source>
        <dbReference type="ARBA" id="ARBA00001946"/>
    </source>
</evidence>
<proteinExistence type="predicted"/>
<dbReference type="NCBIfam" id="TIGR00254">
    <property type="entry name" value="GGDEF"/>
    <property type="match status" value="1"/>
</dbReference>
<dbReference type="CDD" id="cd01949">
    <property type="entry name" value="GGDEF"/>
    <property type="match status" value="1"/>
</dbReference>
<dbReference type="PANTHER" id="PTHR45138">
    <property type="entry name" value="REGULATORY COMPONENTS OF SENSORY TRANSDUCTION SYSTEM"/>
    <property type="match status" value="1"/>
</dbReference>
<feature type="domain" description="GGDEF" evidence="5">
    <location>
        <begin position="251"/>
        <end position="383"/>
    </location>
</feature>
<keyword evidence="4" id="KW-0812">Transmembrane</keyword>
<dbReference type="RefSeq" id="WP_140652642.1">
    <property type="nucleotide sequence ID" value="NZ_RCZO01000006.1"/>
</dbReference>
<dbReference type="InterPro" id="IPR050469">
    <property type="entry name" value="Diguanylate_Cyclase"/>
</dbReference>
<evidence type="ECO:0000256" key="4">
    <source>
        <dbReference type="SAM" id="Phobius"/>
    </source>
</evidence>
<dbReference type="SUPFAM" id="SSF55073">
    <property type="entry name" value="Nucleotide cyclase"/>
    <property type="match status" value="1"/>
</dbReference>
<evidence type="ECO:0000313" key="7">
    <source>
        <dbReference type="Proteomes" id="UP000319486"/>
    </source>
</evidence>
<dbReference type="InterPro" id="IPR029787">
    <property type="entry name" value="Nucleotide_cyclase"/>
</dbReference>
<feature type="transmembrane region" description="Helical" evidence="4">
    <location>
        <begin position="6"/>
        <end position="29"/>
    </location>
</feature>
<comment type="cofactor">
    <cofactor evidence="1">
        <name>Mg(2+)</name>
        <dbReference type="ChEBI" id="CHEBI:18420"/>
    </cofactor>
</comment>
<feature type="transmembrane region" description="Helical" evidence="4">
    <location>
        <begin position="61"/>
        <end position="82"/>
    </location>
</feature>
<protein>
    <recommendedName>
        <fullName evidence="2">diguanylate cyclase</fullName>
        <ecNumber evidence="2">2.7.7.65</ecNumber>
    </recommendedName>
</protein>
<dbReference type="GO" id="GO:0005886">
    <property type="term" value="C:plasma membrane"/>
    <property type="evidence" value="ECO:0007669"/>
    <property type="project" value="TreeGrafter"/>
</dbReference>
<dbReference type="Proteomes" id="UP000319486">
    <property type="component" value="Unassembled WGS sequence"/>
</dbReference>
<dbReference type="PROSITE" id="PS50887">
    <property type="entry name" value="GGDEF"/>
    <property type="match status" value="1"/>
</dbReference>
<feature type="transmembrane region" description="Helical" evidence="4">
    <location>
        <begin position="118"/>
        <end position="140"/>
    </location>
</feature>
<name>A0A502C9H6_9GAMM</name>
<evidence type="ECO:0000256" key="2">
    <source>
        <dbReference type="ARBA" id="ARBA00012528"/>
    </source>
</evidence>
<accession>A0A502C9H6</accession>
<dbReference type="AlphaFoldDB" id="A0A502C9H6"/>
<dbReference type="GO" id="GO:0052621">
    <property type="term" value="F:diguanylate cyclase activity"/>
    <property type="evidence" value="ECO:0007669"/>
    <property type="project" value="UniProtKB-EC"/>
</dbReference>
<dbReference type="SMART" id="SM00267">
    <property type="entry name" value="GGDEF"/>
    <property type="match status" value="1"/>
</dbReference>
<dbReference type="InterPro" id="IPR000160">
    <property type="entry name" value="GGDEF_dom"/>
</dbReference>
<dbReference type="Pfam" id="PF00990">
    <property type="entry name" value="GGDEF"/>
    <property type="match status" value="1"/>
</dbReference>
<dbReference type="Gene3D" id="3.30.70.270">
    <property type="match status" value="1"/>
</dbReference>
<dbReference type="GO" id="GO:1902201">
    <property type="term" value="P:negative regulation of bacterial-type flagellum-dependent cell motility"/>
    <property type="evidence" value="ECO:0007669"/>
    <property type="project" value="TreeGrafter"/>
</dbReference>
<feature type="transmembrane region" description="Helical" evidence="4">
    <location>
        <begin position="36"/>
        <end position="55"/>
    </location>
</feature>
<dbReference type="PANTHER" id="PTHR45138:SF9">
    <property type="entry name" value="DIGUANYLATE CYCLASE DGCM-RELATED"/>
    <property type="match status" value="1"/>
</dbReference>
<feature type="transmembrane region" description="Helical" evidence="4">
    <location>
        <begin position="191"/>
        <end position="210"/>
    </location>
</feature>
<feature type="transmembrane region" description="Helical" evidence="4">
    <location>
        <begin position="152"/>
        <end position="171"/>
    </location>
</feature>
<dbReference type="EC" id="2.7.7.65" evidence="2"/>